<accession>A0A4R7I3H4</accession>
<protein>
    <recommendedName>
        <fullName evidence="5">Lipoprotein</fullName>
    </recommendedName>
</protein>
<reference evidence="3 4" key="1">
    <citation type="submission" date="2019-03" db="EMBL/GenBank/DDBJ databases">
        <title>Sequencing the genomes of 1000 actinobacteria strains.</title>
        <authorList>
            <person name="Klenk H.-P."/>
        </authorList>
    </citation>
    <scope>NUCLEOTIDE SEQUENCE [LARGE SCALE GENOMIC DNA]</scope>
    <source>
        <strain evidence="3 4">DSM 18936</strain>
    </source>
</reference>
<feature type="chain" id="PRO_5038664231" description="Lipoprotein" evidence="2">
    <location>
        <begin position="34"/>
        <end position="186"/>
    </location>
</feature>
<feature type="signal peptide" evidence="2">
    <location>
        <begin position="1"/>
        <end position="33"/>
    </location>
</feature>
<dbReference type="OrthoDB" id="9831414at2"/>
<evidence type="ECO:0000256" key="1">
    <source>
        <dbReference type="SAM" id="MobiDB-lite"/>
    </source>
</evidence>
<proteinExistence type="predicted"/>
<keyword evidence="2" id="KW-0732">Signal</keyword>
<evidence type="ECO:0000313" key="4">
    <source>
        <dbReference type="Proteomes" id="UP000294558"/>
    </source>
</evidence>
<feature type="region of interest" description="Disordered" evidence="1">
    <location>
        <begin position="49"/>
        <end position="69"/>
    </location>
</feature>
<dbReference type="Proteomes" id="UP000294558">
    <property type="component" value="Unassembled WGS sequence"/>
</dbReference>
<dbReference type="EMBL" id="SOAU01000001">
    <property type="protein sequence ID" value="TDT17206.1"/>
    <property type="molecule type" value="Genomic_DNA"/>
</dbReference>
<name>A0A4R7I3H4_9ACTN</name>
<keyword evidence="4" id="KW-1185">Reference proteome</keyword>
<evidence type="ECO:0000313" key="3">
    <source>
        <dbReference type="EMBL" id="TDT17206.1"/>
    </source>
</evidence>
<gene>
    <name evidence="3" type="ORF">BDK89_2814</name>
</gene>
<dbReference type="AlphaFoldDB" id="A0A4R7I3H4"/>
<organism evidence="3 4">
    <name type="scientific">Ilumatobacter fluminis</name>
    <dbReference type="NCBI Taxonomy" id="467091"/>
    <lineage>
        <taxon>Bacteria</taxon>
        <taxon>Bacillati</taxon>
        <taxon>Actinomycetota</taxon>
        <taxon>Acidimicrobiia</taxon>
        <taxon>Acidimicrobiales</taxon>
        <taxon>Ilumatobacteraceae</taxon>
        <taxon>Ilumatobacter</taxon>
    </lineage>
</organism>
<evidence type="ECO:0008006" key="5">
    <source>
        <dbReference type="Google" id="ProtNLM"/>
    </source>
</evidence>
<evidence type="ECO:0000256" key="2">
    <source>
        <dbReference type="SAM" id="SignalP"/>
    </source>
</evidence>
<comment type="caution">
    <text evidence="3">The sequence shown here is derived from an EMBL/GenBank/DDBJ whole genome shotgun (WGS) entry which is preliminary data.</text>
</comment>
<dbReference type="RefSeq" id="WP_133869507.1">
    <property type="nucleotide sequence ID" value="NZ_SOAU01000001.1"/>
</dbReference>
<sequence>MLPPTTPTTHRTNTRTSARRLPALLAVATLTLAACGDDAEGDANTDVVADEEQQDAQPTPGSAGFTEGDFDAVPIARGATEISEKTERDGAISQSFTATATSPQQIMDFYTSQLAQLGWQEVEAVRETGTDSLAAAWVQGNDRLEISALLAQGVEDEQTQFSIVLLPDRTAGEEINDADDGESDDG</sequence>